<evidence type="ECO:0000256" key="1">
    <source>
        <dbReference type="SAM" id="Coils"/>
    </source>
</evidence>
<keyword evidence="3" id="KW-1185">Reference proteome</keyword>
<organism evidence="4">
    <name type="scientific">Brugia pahangi</name>
    <name type="common">Filarial nematode worm</name>
    <dbReference type="NCBI Taxonomy" id="6280"/>
    <lineage>
        <taxon>Eukaryota</taxon>
        <taxon>Metazoa</taxon>
        <taxon>Ecdysozoa</taxon>
        <taxon>Nematoda</taxon>
        <taxon>Chromadorea</taxon>
        <taxon>Rhabditida</taxon>
        <taxon>Spirurina</taxon>
        <taxon>Spiruromorpha</taxon>
        <taxon>Filarioidea</taxon>
        <taxon>Onchocercidae</taxon>
        <taxon>Brugia</taxon>
    </lineage>
</organism>
<dbReference type="EMBL" id="UZAD01000822">
    <property type="protein sequence ID" value="VDN84439.1"/>
    <property type="molecule type" value="Genomic_DNA"/>
</dbReference>
<dbReference type="AlphaFoldDB" id="A0A0N4T502"/>
<evidence type="ECO:0000313" key="4">
    <source>
        <dbReference type="WBParaSite" id="BPAG_0000328301-mRNA-1"/>
    </source>
</evidence>
<dbReference type="WBParaSite" id="BPAG_0000328301-mRNA-1">
    <property type="protein sequence ID" value="BPAG_0000328301-mRNA-1"/>
    <property type="gene ID" value="BPAG_0000328301"/>
</dbReference>
<keyword evidence="1" id="KW-0175">Coiled coil</keyword>
<reference evidence="4" key="1">
    <citation type="submission" date="2017-02" db="UniProtKB">
        <authorList>
            <consortium name="WormBaseParasite"/>
        </authorList>
    </citation>
    <scope>IDENTIFICATION</scope>
</reference>
<accession>A0A0N4T502</accession>
<sequence length="294" mass="33601">MESCKVRGPSLLTLADLKNYLRTEPLYFQVLENYLHNAANLINELRAKMERNERQTHEEQVTLHLLERNQVETWQEKSVPSLVDDDGNLEEEMEVVVSEPFLNEEVINVAPPATVSDRREIETVIFNYANVTKSVCSAIRSRTIRVPMLEQDRNNEVPAGPAVFQVPSLEALPAHYRRALAAPEIDPYMVTKKVDGSTAIGCGFCQKEFGTLKGWRIHASRTLRQNGFCQKCNHFVKMPHAASTEVIEAVMEFHSMEWCPKVTKVVVYERTAKGRKLELVGRIEDAKRYFIPDK</sequence>
<gene>
    <name evidence="2" type="ORF">BPAG_LOCUS3253</name>
</gene>
<evidence type="ECO:0000313" key="3">
    <source>
        <dbReference type="Proteomes" id="UP000278627"/>
    </source>
</evidence>
<feature type="coiled-coil region" evidence="1">
    <location>
        <begin position="31"/>
        <end position="62"/>
    </location>
</feature>
<name>A0A0N4T502_BRUPA</name>
<evidence type="ECO:0000313" key="2">
    <source>
        <dbReference type="EMBL" id="VDN84439.1"/>
    </source>
</evidence>
<dbReference type="Proteomes" id="UP000278627">
    <property type="component" value="Unassembled WGS sequence"/>
</dbReference>
<reference evidence="2 3" key="2">
    <citation type="submission" date="2018-11" db="EMBL/GenBank/DDBJ databases">
        <authorList>
            <consortium name="Pathogen Informatics"/>
        </authorList>
    </citation>
    <scope>NUCLEOTIDE SEQUENCE [LARGE SCALE GENOMIC DNA]</scope>
</reference>
<protein>
    <submittedName>
        <fullName evidence="4">Zinc finger protein</fullName>
    </submittedName>
</protein>
<proteinExistence type="predicted"/>